<feature type="domain" description="NADP transhydrogenase beta-like" evidence="2">
    <location>
        <begin position="7"/>
        <end position="48"/>
    </location>
</feature>
<keyword evidence="1" id="KW-0520">NAD</keyword>
<evidence type="ECO:0000256" key="1">
    <source>
        <dbReference type="ARBA" id="ARBA00023027"/>
    </source>
</evidence>
<accession>A0ABW0QD94</accession>
<dbReference type="EMBL" id="JBHSMX010000033">
    <property type="protein sequence ID" value="MFC5522521.1"/>
    <property type="molecule type" value="Genomic_DNA"/>
</dbReference>
<reference evidence="4" key="1">
    <citation type="journal article" date="2019" name="Int. J. Syst. Evol. Microbiol.">
        <title>The Global Catalogue of Microorganisms (GCM) 10K type strain sequencing project: providing services to taxonomists for standard genome sequencing and annotation.</title>
        <authorList>
            <consortium name="The Broad Institute Genomics Platform"/>
            <consortium name="The Broad Institute Genome Sequencing Center for Infectious Disease"/>
            <person name="Wu L."/>
            <person name="Ma J."/>
        </authorList>
    </citation>
    <scope>NUCLEOTIDE SEQUENCE [LARGE SCALE GENOMIC DNA]</scope>
    <source>
        <strain evidence="4">CGMCC 4.7277</strain>
    </source>
</reference>
<evidence type="ECO:0000259" key="2">
    <source>
        <dbReference type="Pfam" id="PF02233"/>
    </source>
</evidence>
<protein>
    <submittedName>
        <fullName evidence="3">NAD(P)(+) transhydrogenase (Re/Si-specific) subunit beta</fullName>
    </submittedName>
</protein>
<evidence type="ECO:0000313" key="4">
    <source>
        <dbReference type="Proteomes" id="UP001596084"/>
    </source>
</evidence>
<sequence>MSMNLVTLLYLVASVCFIQALKGLSHPTSSIRGNLFGMVGMAIAMLTTAA</sequence>
<proteinExistence type="predicted"/>
<evidence type="ECO:0000313" key="3">
    <source>
        <dbReference type="EMBL" id="MFC5522521.1"/>
    </source>
</evidence>
<organism evidence="3 4">
    <name type="scientific">Polaromonas jejuensis</name>
    <dbReference type="NCBI Taxonomy" id="457502"/>
    <lineage>
        <taxon>Bacteria</taxon>
        <taxon>Pseudomonadati</taxon>
        <taxon>Pseudomonadota</taxon>
        <taxon>Betaproteobacteria</taxon>
        <taxon>Burkholderiales</taxon>
        <taxon>Comamonadaceae</taxon>
        <taxon>Polaromonas</taxon>
    </lineage>
</organism>
<dbReference type="Pfam" id="PF02233">
    <property type="entry name" value="PNTB"/>
    <property type="match status" value="1"/>
</dbReference>
<dbReference type="PANTHER" id="PTHR44758">
    <property type="entry name" value="NAD(P) TRANSHYDROGENASE SUBUNIT BETA"/>
    <property type="match status" value="1"/>
</dbReference>
<dbReference type="RefSeq" id="WP_377372103.1">
    <property type="nucleotide sequence ID" value="NZ_JBHSMX010000033.1"/>
</dbReference>
<dbReference type="InterPro" id="IPR034300">
    <property type="entry name" value="PNTB-like"/>
</dbReference>
<comment type="caution">
    <text evidence="3">The sequence shown here is derived from an EMBL/GenBank/DDBJ whole genome shotgun (WGS) entry which is preliminary data.</text>
</comment>
<dbReference type="PANTHER" id="PTHR44758:SF1">
    <property type="entry name" value="NAD(P) TRANSHYDROGENASE SUBUNIT BETA"/>
    <property type="match status" value="1"/>
</dbReference>
<name>A0ABW0QD94_9BURK</name>
<feature type="non-terminal residue" evidence="3">
    <location>
        <position position="50"/>
    </location>
</feature>
<gene>
    <name evidence="3" type="ORF">ACFPP7_16625</name>
</gene>
<dbReference type="Proteomes" id="UP001596084">
    <property type="component" value="Unassembled WGS sequence"/>
</dbReference>
<keyword evidence="4" id="KW-1185">Reference proteome</keyword>